<evidence type="ECO:0000259" key="5">
    <source>
        <dbReference type="Pfam" id="PF25917"/>
    </source>
</evidence>
<proteinExistence type="inferred from homology"/>
<dbReference type="EMBL" id="AWXA01000062">
    <property type="protein sequence ID" value="ERT56524.1"/>
    <property type="molecule type" value="Genomic_DNA"/>
</dbReference>
<dbReference type="InterPro" id="IPR058627">
    <property type="entry name" value="MdtA-like_C"/>
</dbReference>
<dbReference type="NCBIfam" id="TIGR01730">
    <property type="entry name" value="RND_mfp"/>
    <property type="match status" value="1"/>
</dbReference>
<accession>U7UCE3</accession>
<dbReference type="SUPFAM" id="SSF111369">
    <property type="entry name" value="HlyD-like secretion proteins"/>
    <property type="match status" value="1"/>
</dbReference>
<dbReference type="Proteomes" id="UP000017090">
    <property type="component" value="Unassembled WGS sequence"/>
</dbReference>
<evidence type="ECO:0000259" key="6">
    <source>
        <dbReference type="Pfam" id="PF25967"/>
    </source>
</evidence>
<comment type="similarity">
    <text evidence="2">Belongs to the membrane fusion protein (MFP) (TC 8.A.1) family.</text>
</comment>
<feature type="region of interest" description="Disordered" evidence="4">
    <location>
        <begin position="356"/>
        <end position="379"/>
    </location>
</feature>
<dbReference type="PROSITE" id="PS51257">
    <property type="entry name" value="PROKAR_LIPOPROTEIN"/>
    <property type="match status" value="1"/>
</dbReference>
<dbReference type="AlphaFoldDB" id="U7UCE3"/>
<organism evidence="8 9">
    <name type="scientific">Megasphaera vaginalis</name>
    <name type="common">ex Srinivasan et al. 2021</name>
    <dbReference type="NCBI Taxonomy" id="1111454"/>
    <lineage>
        <taxon>Bacteria</taxon>
        <taxon>Bacillati</taxon>
        <taxon>Bacillota</taxon>
        <taxon>Negativicutes</taxon>
        <taxon>Veillonellales</taxon>
        <taxon>Veillonellaceae</taxon>
        <taxon>Megasphaera</taxon>
    </lineage>
</organism>
<protein>
    <submittedName>
        <fullName evidence="8">Efflux transporter, RND family, MFP subunit</fullName>
    </submittedName>
</protein>
<evidence type="ECO:0000259" key="7">
    <source>
        <dbReference type="Pfam" id="PF25990"/>
    </source>
</evidence>
<dbReference type="Gene3D" id="2.40.420.20">
    <property type="match status" value="1"/>
</dbReference>
<dbReference type="InterPro" id="IPR006143">
    <property type="entry name" value="RND_pump_MFP"/>
</dbReference>
<evidence type="ECO:0000256" key="4">
    <source>
        <dbReference type="SAM" id="MobiDB-lite"/>
    </source>
</evidence>
<dbReference type="OrthoDB" id="9809068at2"/>
<feature type="compositionally biased region" description="Low complexity" evidence="4">
    <location>
        <begin position="359"/>
        <end position="372"/>
    </location>
</feature>
<evidence type="ECO:0000256" key="3">
    <source>
        <dbReference type="ARBA" id="ARBA00022448"/>
    </source>
</evidence>
<dbReference type="InterPro" id="IPR058625">
    <property type="entry name" value="MdtA-like_BSH"/>
</dbReference>
<keyword evidence="3" id="KW-0813">Transport</keyword>
<name>U7UCE3_9FIRM</name>
<evidence type="ECO:0000313" key="8">
    <source>
        <dbReference type="EMBL" id="ERT56524.1"/>
    </source>
</evidence>
<dbReference type="Pfam" id="PF25990">
    <property type="entry name" value="Beta-barrel_YknX"/>
    <property type="match status" value="1"/>
</dbReference>
<dbReference type="PANTHER" id="PTHR30469">
    <property type="entry name" value="MULTIDRUG RESISTANCE PROTEIN MDTA"/>
    <property type="match status" value="1"/>
</dbReference>
<feature type="domain" description="YknX-like beta-barrel" evidence="7">
    <location>
        <begin position="200"/>
        <end position="291"/>
    </location>
</feature>
<dbReference type="Pfam" id="PF25967">
    <property type="entry name" value="RND-MFP_C"/>
    <property type="match status" value="1"/>
</dbReference>
<dbReference type="Gene3D" id="2.40.50.100">
    <property type="match status" value="1"/>
</dbReference>
<gene>
    <name evidence="8" type="ORF">HMPREF1250_1525</name>
</gene>
<dbReference type="Pfam" id="PF25917">
    <property type="entry name" value="BSH_RND"/>
    <property type="match status" value="1"/>
</dbReference>
<evidence type="ECO:0000313" key="9">
    <source>
        <dbReference type="Proteomes" id="UP000017090"/>
    </source>
</evidence>
<dbReference type="PANTHER" id="PTHR30469:SF33">
    <property type="entry name" value="SLR1207 PROTEIN"/>
    <property type="match status" value="1"/>
</dbReference>
<evidence type="ECO:0000256" key="2">
    <source>
        <dbReference type="ARBA" id="ARBA00009477"/>
    </source>
</evidence>
<reference evidence="8 9" key="1">
    <citation type="submission" date="2013-09" db="EMBL/GenBank/DDBJ databases">
        <authorList>
            <person name="Durkin A.S."/>
            <person name="Haft D.R."/>
            <person name="McCorrison J."/>
            <person name="Torralba M."/>
            <person name="Gillis M."/>
            <person name="Haft D.H."/>
            <person name="Methe B."/>
            <person name="Sutton G."/>
            <person name="Nelson K.E."/>
        </authorList>
    </citation>
    <scope>NUCLEOTIDE SEQUENCE [LARGE SCALE GENOMIC DNA]</scope>
    <source>
        <strain evidence="8 9">BV3C16-1</strain>
    </source>
</reference>
<dbReference type="InterPro" id="IPR058636">
    <property type="entry name" value="Beta-barrel_YknX"/>
</dbReference>
<dbReference type="STRING" id="1111454.HMPREF1250_1525"/>
<feature type="domain" description="Multidrug resistance protein MdtA-like barrel-sandwich hybrid" evidence="5">
    <location>
        <begin position="63"/>
        <end position="190"/>
    </location>
</feature>
<dbReference type="GO" id="GO:1990281">
    <property type="term" value="C:efflux pump complex"/>
    <property type="evidence" value="ECO:0007669"/>
    <property type="project" value="TreeGrafter"/>
</dbReference>
<evidence type="ECO:0000256" key="1">
    <source>
        <dbReference type="ARBA" id="ARBA00004196"/>
    </source>
</evidence>
<sequence length="379" mass="39957">MTVNSKVKMAIAAIIIAACAFGGYEYYQAKEAASQASAVETAEVSRMNLKSTVSATGTISPVNSVEVSPKITARISSVLVKENDTVTKGETVATLDGKDYEAKRDQAQYKVTNTQLAYERAKSLYEAGAGAKQDLDNAAYDYDTAVSSLTAAESDVAETVITAPMDGVVVGEPKSAGTMAVQGNSSPTVIMRIADTSQKQILAKIDETDIGNIKVGQTATFTVDTYTGRTFTARVSKISKTDTSNTWDTTSSSSSSSSSSSTASVIYYYVTLDVDDPNDELRLGMTARVDINTSEKENALAIPIAALKTNNDGSYVLRVNAAGQTEQVPVKTGIYSDEYVEITSGLEDGDKVSISYTASKSSSSSSSSSKSSRQGPPPM</sequence>
<comment type="caution">
    <text evidence="8">The sequence shown here is derived from an EMBL/GenBank/DDBJ whole genome shotgun (WGS) entry which is preliminary data.</text>
</comment>
<dbReference type="PATRIC" id="fig|1111454.3.peg.2164"/>
<dbReference type="Gene3D" id="1.10.287.470">
    <property type="entry name" value="Helix hairpin bin"/>
    <property type="match status" value="1"/>
</dbReference>
<comment type="subcellular location">
    <subcellularLocation>
        <location evidence="1">Cell envelope</location>
    </subcellularLocation>
</comment>
<dbReference type="Gene3D" id="2.40.30.170">
    <property type="match status" value="1"/>
</dbReference>
<feature type="domain" description="Multidrug resistance protein MdtA-like C-terminal permuted SH3" evidence="6">
    <location>
        <begin position="298"/>
        <end position="355"/>
    </location>
</feature>
<dbReference type="RefSeq" id="WP_023054687.1">
    <property type="nucleotide sequence ID" value="NZ_AWXA01000062.1"/>
</dbReference>
<dbReference type="GO" id="GO:0015562">
    <property type="term" value="F:efflux transmembrane transporter activity"/>
    <property type="evidence" value="ECO:0007669"/>
    <property type="project" value="TreeGrafter"/>
</dbReference>
<keyword evidence="9" id="KW-1185">Reference proteome</keyword>
<dbReference type="eggNOG" id="COG0845">
    <property type="taxonomic scope" value="Bacteria"/>
</dbReference>